<accession>A0ACB7ZRP5</accession>
<dbReference type="EMBL" id="MU268925">
    <property type="protein sequence ID" value="KAH7903509.1"/>
    <property type="molecule type" value="Genomic_DNA"/>
</dbReference>
<proteinExistence type="predicted"/>
<organism evidence="1 2">
    <name type="scientific">Hygrophoropsis aurantiaca</name>
    <dbReference type="NCBI Taxonomy" id="72124"/>
    <lineage>
        <taxon>Eukaryota</taxon>
        <taxon>Fungi</taxon>
        <taxon>Dikarya</taxon>
        <taxon>Basidiomycota</taxon>
        <taxon>Agaricomycotina</taxon>
        <taxon>Agaricomycetes</taxon>
        <taxon>Agaricomycetidae</taxon>
        <taxon>Boletales</taxon>
        <taxon>Coniophorineae</taxon>
        <taxon>Hygrophoropsidaceae</taxon>
        <taxon>Hygrophoropsis</taxon>
    </lineage>
</organism>
<comment type="caution">
    <text evidence="1">The sequence shown here is derived from an EMBL/GenBank/DDBJ whole genome shotgun (WGS) entry which is preliminary data.</text>
</comment>
<keyword evidence="2" id="KW-1185">Reference proteome</keyword>
<protein>
    <submittedName>
        <fullName evidence="1">Uncharacterized protein</fullName>
    </submittedName>
</protein>
<evidence type="ECO:0000313" key="2">
    <source>
        <dbReference type="Proteomes" id="UP000790377"/>
    </source>
</evidence>
<dbReference type="Proteomes" id="UP000790377">
    <property type="component" value="Unassembled WGS sequence"/>
</dbReference>
<reference evidence="1" key="1">
    <citation type="journal article" date="2021" name="New Phytol.">
        <title>Evolutionary innovations through gain and loss of genes in the ectomycorrhizal Boletales.</title>
        <authorList>
            <person name="Wu G."/>
            <person name="Miyauchi S."/>
            <person name="Morin E."/>
            <person name="Kuo A."/>
            <person name="Drula E."/>
            <person name="Varga T."/>
            <person name="Kohler A."/>
            <person name="Feng B."/>
            <person name="Cao Y."/>
            <person name="Lipzen A."/>
            <person name="Daum C."/>
            <person name="Hundley H."/>
            <person name="Pangilinan J."/>
            <person name="Johnson J."/>
            <person name="Barry K."/>
            <person name="LaButti K."/>
            <person name="Ng V."/>
            <person name="Ahrendt S."/>
            <person name="Min B."/>
            <person name="Choi I.G."/>
            <person name="Park H."/>
            <person name="Plett J.M."/>
            <person name="Magnuson J."/>
            <person name="Spatafora J.W."/>
            <person name="Nagy L.G."/>
            <person name="Henrissat B."/>
            <person name="Grigoriev I.V."/>
            <person name="Yang Z.L."/>
            <person name="Xu J."/>
            <person name="Martin F.M."/>
        </authorList>
    </citation>
    <scope>NUCLEOTIDE SEQUENCE</scope>
    <source>
        <strain evidence="1">ATCC 28755</strain>
    </source>
</reference>
<sequence>MVIFEDIPFDVLCKIISYISVRSILRLRQVSKHLQQITRDRAIWSHAYRTSSLVRPQGPFPWHTAAALESILVRSARLTLNWPPNPNAAPVRTRKLNVKRHSDASRLLCGRWLLMLVGQVQILCYDLDRTDPSMDDGEEPLSILYNHEAEGSLVQSFNCVTPVASVEDTNHHVSPCMFLAIVVRQNDDPGFIVRTLYRLDFAEGTFGPLVMLHRANIQSTNTSLVIGPRLLAMYEDKGTITKDTIFIDVETCQRYQFPEQTLLDAGVNHFSRLTT</sequence>
<evidence type="ECO:0000313" key="1">
    <source>
        <dbReference type="EMBL" id="KAH7903509.1"/>
    </source>
</evidence>
<gene>
    <name evidence="1" type="ORF">BJ138DRAFT_133596</name>
</gene>
<name>A0ACB7ZRP5_9AGAM</name>